<dbReference type="PRINTS" id="PR00369">
    <property type="entry name" value="FLAVODOXIN"/>
</dbReference>
<dbReference type="InterPro" id="IPR001094">
    <property type="entry name" value="Flavdoxin-like"/>
</dbReference>
<name>A0ABS8NGY0_9BACT</name>
<keyword evidence="2" id="KW-0472">Membrane</keyword>
<dbReference type="Pfam" id="PF00258">
    <property type="entry name" value="Flavodoxin_1"/>
    <property type="match status" value="1"/>
</dbReference>
<protein>
    <submittedName>
        <fullName evidence="4">Flavodoxin domain-containing protein</fullName>
    </submittedName>
</protein>
<dbReference type="SUPFAM" id="SSF52218">
    <property type="entry name" value="Flavoproteins"/>
    <property type="match status" value="1"/>
</dbReference>
<keyword evidence="5" id="KW-1185">Reference proteome</keyword>
<gene>
    <name evidence="4" type="ORF">LOC71_11040</name>
</gene>
<dbReference type="InterPro" id="IPR008254">
    <property type="entry name" value="Flavodoxin/NO_synth"/>
</dbReference>
<dbReference type="EMBL" id="JAJKFW010000022">
    <property type="protein sequence ID" value="MCC9642811.1"/>
    <property type="molecule type" value="Genomic_DNA"/>
</dbReference>
<evidence type="ECO:0000259" key="3">
    <source>
        <dbReference type="PROSITE" id="PS50902"/>
    </source>
</evidence>
<comment type="caution">
    <text evidence="4">The sequence shown here is derived from an EMBL/GenBank/DDBJ whole genome shotgun (WGS) entry which is preliminary data.</text>
</comment>
<evidence type="ECO:0000256" key="1">
    <source>
        <dbReference type="ARBA" id="ARBA00022630"/>
    </source>
</evidence>
<sequence>MTKVVNALCIASLMLAAWGCALWTDGTWWMAPPRVQRWWVATGGSVAYAVLCVWCFREVLRNQPTVVAIDGVAGSHEQTDAGKSIGQPARPIAPVLVVYASETGFAEELAQQTVDLLQTLNRSVELLPLEEVTEVKLQQTSQAFFLASTAGEGEPPGHACEFHDTMMQSVWSLSGLRYAVLALGDSSYDKYCAFGRSVDAWLQRCGAAASSDRIEVDDADPIALANWQASVEATVQGELVAS</sequence>
<dbReference type="PROSITE" id="PS50902">
    <property type="entry name" value="FLAVODOXIN_LIKE"/>
    <property type="match status" value="1"/>
</dbReference>
<reference evidence="4" key="1">
    <citation type="submission" date="2021-11" db="EMBL/GenBank/DDBJ databases">
        <title>Genome sequence.</title>
        <authorList>
            <person name="Sun Q."/>
        </authorList>
    </citation>
    <scope>NUCLEOTIDE SEQUENCE</scope>
    <source>
        <strain evidence="4">JC740</strain>
    </source>
</reference>
<dbReference type="RefSeq" id="WP_230273763.1">
    <property type="nucleotide sequence ID" value="NZ_JAJKFW010000022.1"/>
</dbReference>
<dbReference type="InterPro" id="IPR029039">
    <property type="entry name" value="Flavoprotein-like_sf"/>
</dbReference>
<dbReference type="PANTHER" id="PTHR19384">
    <property type="entry name" value="NITRIC OXIDE SYNTHASE-RELATED"/>
    <property type="match status" value="1"/>
</dbReference>
<feature type="domain" description="Flavodoxin-like" evidence="3">
    <location>
        <begin position="95"/>
        <end position="232"/>
    </location>
</feature>
<evidence type="ECO:0000313" key="4">
    <source>
        <dbReference type="EMBL" id="MCC9642811.1"/>
    </source>
</evidence>
<keyword evidence="2" id="KW-0812">Transmembrane</keyword>
<accession>A0ABS8NGY0</accession>
<evidence type="ECO:0000313" key="5">
    <source>
        <dbReference type="Proteomes" id="UP001430306"/>
    </source>
</evidence>
<dbReference type="Gene3D" id="3.40.50.360">
    <property type="match status" value="1"/>
</dbReference>
<organism evidence="4 5">
    <name type="scientific">Rhodopirellula halodulae</name>
    <dbReference type="NCBI Taxonomy" id="2894198"/>
    <lineage>
        <taxon>Bacteria</taxon>
        <taxon>Pseudomonadati</taxon>
        <taxon>Planctomycetota</taxon>
        <taxon>Planctomycetia</taxon>
        <taxon>Pirellulales</taxon>
        <taxon>Pirellulaceae</taxon>
        <taxon>Rhodopirellula</taxon>
    </lineage>
</organism>
<proteinExistence type="predicted"/>
<dbReference type="Proteomes" id="UP001430306">
    <property type="component" value="Unassembled WGS sequence"/>
</dbReference>
<evidence type="ECO:0000256" key="2">
    <source>
        <dbReference type="SAM" id="Phobius"/>
    </source>
</evidence>
<dbReference type="PANTHER" id="PTHR19384:SF17">
    <property type="entry name" value="NADPH--CYTOCHROME P450 REDUCTASE"/>
    <property type="match status" value="1"/>
</dbReference>
<feature type="transmembrane region" description="Helical" evidence="2">
    <location>
        <begin position="38"/>
        <end position="56"/>
    </location>
</feature>
<keyword evidence="1" id="KW-0285">Flavoprotein</keyword>
<keyword evidence="2" id="KW-1133">Transmembrane helix</keyword>